<evidence type="ECO:0000256" key="4">
    <source>
        <dbReference type="ARBA" id="ARBA00023157"/>
    </source>
</evidence>
<keyword evidence="4" id="KW-1015">Disulfide bond</keyword>
<dbReference type="Proteomes" id="UP000472263">
    <property type="component" value="Chromosome 15"/>
</dbReference>
<dbReference type="GO" id="GO:0004869">
    <property type="term" value="F:cysteine-type endopeptidase inhibitor activity"/>
    <property type="evidence" value="ECO:0007669"/>
    <property type="project" value="UniProtKB-KW"/>
</dbReference>
<protein>
    <submittedName>
        <fullName evidence="7">Cystatin-like</fullName>
    </submittedName>
</protein>
<evidence type="ECO:0000256" key="5">
    <source>
        <dbReference type="SAM" id="SignalP"/>
    </source>
</evidence>
<evidence type="ECO:0000256" key="3">
    <source>
        <dbReference type="ARBA" id="ARBA00022704"/>
    </source>
</evidence>
<dbReference type="RefSeq" id="XP_029926695.1">
    <property type="nucleotide sequence ID" value="XM_030070835.1"/>
</dbReference>
<dbReference type="GeneID" id="115372738"/>
<comment type="similarity">
    <text evidence="1">Belongs to the cystatin family.</text>
</comment>
<dbReference type="Gene3D" id="3.10.450.10">
    <property type="match status" value="1"/>
</dbReference>
<dbReference type="GO" id="GO:0031982">
    <property type="term" value="C:vesicle"/>
    <property type="evidence" value="ECO:0007669"/>
    <property type="project" value="TreeGrafter"/>
</dbReference>
<dbReference type="PANTHER" id="PTHR46186">
    <property type="entry name" value="CYSTATIN"/>
    <property type="match status" value="1"/>
</dbReference>
<dbReference type="GeneTree" id="ENSGT00940000173563"/>
<dbReference type="InParanoid" id="A0A667XK87"/>
<name>A0A667XK87_9TELE</name>
<keyword evidence="8" id="KW-1185">Reference proteome</keyword>
<organism evidence="7 8">
    <name type="scientific">Myripristis murdjan</name>
    <name type="common">pinecone soldierfish</name>
    <dbReference type="NCBI Taxonomy" id="586833"/>
    <lineage>
        <taxon>Eukaryota</taxon>
        <taxon>Metazoa</taxon>
        <taxon>Chordata</taxon>
        <taxon>Craniata</taxon>
        <taxon>Vertebrata</taxon>
        <taxon>Euteleostomi</taxon>
        <taxon>Actinopterygii</taxon>
        <taxon>Neopterygii</taxon>
        <taxon>Teleostei</taxon>
        <taxon>Neoteleostei</taxon>
        <taxon>Acanthomorphata</taxon>
        <taxon>Holocentriformes</taxon>
        <taxon>Holocentridae</taxon>
        <taxon>Myripristis</taxon>
    </lineage>
</organism>
<gene>
    <name evidence="7" type="primary">LOC115372738</name>
</gene>
<keyword evidence="5" id="KW-0732">Signal</keyword>
<dbReference type="PANTHER" id="PTHR46186:SF2">
    <property type="entry name" value="CYSTATIN"/>
    <property type="match status" value="1"/>
</dbReference>
<dbReference type="AlphaFoldDB" id="A0A667XK87"/>
<evidence type="ECO:0000259" key="6">
    <source>
        <dbReference type="SMART" id="SM00043"/>
    </source>
</evidence>
<dbReference type="CDD" id="cd00042">
    <property type="entry name" value="CY"/>
    <property type="match status" value="1"/>
</dbReference>
<feature type="domain" description="Cystatin" evidence="6">
    <location>
        <begin position="24"/>
        <end position="132"/>
    </location>
</feature>
<dbReference type="SUPFAM" id="SSF54403">
    <property type="entry name" value="Cystatin/monellin"/>
    <property type="match status" value="1"/>
</dbReference>
<evidence type="ECO:0000313" key="8">
    <source>
        <dbReference type="Proteomes" id="UP000472263"/>
    </source>
</evidence>
<dbReference type="GO" id="GO:0005615">
    <property type="term" value="C:extracellular space"/>
    <property type="evidence" value="ECO:0007669"/>
    <property type="project" value="TreeGrafter"/>
</dbReference>
<reference evidence="7" key="2">
    <citation type="submission" date="2025-08" db="UniProtKB">
        <authorList>
            <consortium name="Ensembl"/>
        </authorList>
    </citation>
    <scope>IDENTIFICATION</scope>
</reference>
<feature type="chain" id="PRO_5025345701" evidence="5">
    <location>
        <begin position="16"/>
        <end position="132"/>
    </location>
</feature>
<keyword evidence="3" id="KW-0789">Thiol protease inhibitor</keyword>
<dbReference type="InterPro" id="IPR000010">
    <property type="entry name" value="Cystatin_dom"/>
</dbReference>
<evidence type="ECO:0000256" key="2">
    <source>
        <dbReference type="ARBA" id="ARBA00022690"/>
    </source>
</evidence>
<dbReference type="GO" id="GO:0005737">
    <property type="term" value="C:cytoplasm"/>
    <property type="evidence" value="ECO:0007669"/>
    <property type="project" value="TreeGrafter"/>
</dbReference>
<dbReference type="OrthoDB" id="1908104at2759"/>
<evidence type="ECO:0000256" key="1">
    <source>
        <dbReference type="ARBA" id="ARBA00009403"/>
    </source>
</evidence>
<dbReference type="Pfam" id="PF00031">
    <property type="entry name" value="Cystatin"/>
    <property type="match status" value="1"/>
</dbReference>
<evidence type="ECO:0000313" key="7">
    <source>
        <dbReference type="Ensembl" id="ENSMMDP00005009441.1"/>
    </source>
</evidence>
<dbReference type="Ensembl" id="ENSMMDT00005009744.1">
    <property type="protein sequence ID" value="ENSMMDP00005009441.1"/>
    <property type="gene ID" value="ENSMMDG00005005187.1"/>
</dbReference>
<dbReference type="SMART" id="SM00043">
    <property type="entry name" value="CY"/>
    <property type="match status" value="1"/>
</dbReference>
<keyword evidence="2" id="KW-0646">Protease inhibitor</keyword>
<dbReference type="FunFam" id="3.10.450.10:FF:000004">
    <property type="entry name" value="Cystatin C"/>
    <property type="match status" value="1"/>
</dbReference>
<reference evidence="7" key="1">
    <citation type="submission" date="2019-06" db="EMBL/GenBank/DDBJ databases">
        <authorList>
            <consortium name="Wellcome Sanger Institute Data Sharing"/>
        </authorList>
    </citation>
    <scope>NUCLEOTIDE SEQUENCE [LARGE SCALE GENOMIC DNA]</scope>
</reference>
<dbReference type="InterPro" id="IPR046350">
    <property type="entry name" value="Cystatin_sf"/>
</dbReference>
<sequence>MTSLIWCCIVACASAGCFVAAGQVMTGRPVAVPANSSDVWRAARFALSEFNRADDEDLFAYKIINITSAKIQVVAGIKYILEVQLGRTLCRKKDTADPEPCVLQNDSKKLCHFIVTEIPWEDATVLTQKNCV</sequence>
<feature type="signal peptide" evidence="5">
    <location>
        <begin position="1"/>
        <end position="15"/>
    </location>
</feature>
<proteinExistence type="inferred from homology"/>
<accession>A0A667XK87</accession>
<reference evidence="7" key="3">
    <citation type="submission" date="2025-09" db="UniProtKB">
        <authorList>
            <consortium name="Ensembl"/>
        </authorList>
    </citation>
    <scope>IDENTIFICATION</scope>
</reference>